<dbReference type="GO" id="GO:0016491">
    <property type="term" value="F:oxidoreductase activity"/>
    <property type="evidence" value="ECO:0007669"/>
    <property type="project" value="UniProtKB-KW"/>
</dbReference>
<dbReference type="InterPro" id="IPR027443">
    <property type="entry name" value="IPNS-like_sf"/>
</dbReference>
<keyword evidence="1 3" id="KW-0479">Metal-binding</keyword>
<keyword evidence="6" id="KW-1185">Reference proteome</keyword>
<dbReference type="InterPro" id="IPR050231">
    <property type="entry name" value="Iron_ascorbate_oxido_reductase"/>
</dbReference>
<dbReference type="InterPro" id="IPR005123">
    <property type="entry name" value="Oxoglu/Fe-dep_dioxygenase_dom"/>
</dbReference>
<feature type="domain" description="Fe2OG dioxygenase" evidence="4">
    <location>
        <begin position="169"/>
        <end position="271"/>
    </location>
</feature>
<dbReference type="GO" id="GO:0046872">
    <property type="term" value="F:metal ion binding"/>
    <property type="evidence" value="ECO:0007669"/>
    <property type="project" value="UniProtKB-KW"/>
</dbReference>
<dbReference type="InterPro" id="IPR026992">
    <property type="entry name" value="DIOX_N"/>
</dbReference>
<comment type="similarity">
    <text evidence="3">Belongs to the iron/ascorbate-dependent oxidoreductase family.</text>
</comment>
<keyword evidence="3" id="KW-0560">Oxidoreductase</keyword>
<evidence type="ECO:0000256" key="2">
    <source>
        <dbReference type="ARBA" id="ARBA00023004"/>
    </source>
</evidence>
<evidence type="ECO:0000313" key="5">
    <source>
        <dbReference type="EMBL" id="KAL3747557.1"/>
    </source>
</evidence>
<evidence type="ECO:0000259" key="4">
    <source>
        <dbReference type="PROSITE" id="PS51471"/>
    </source>
</evidence>
<keyword evidence="2 3" id="KW-0408">Iron</keyword>
<evidence type="ECO:0000256" key="1">
    <source>
        <dbReference type="ARBA" id="ARBA00022723"/>
    </source>
</evidence>
<evidence type="ECO:0000256" key="3">
    <source>
        <dbReference type="RuleBase" id="RU003682"/>
    </source>
</evidence>
<accession>A0ABD3L7S7</accession>
<dbReference type="SUPFAM" id="SSF51197">
    <property type="entry name" value="Clavaminate synthase-like"/>
    <property type="match status" value="1"/>
</dbReference>
<dbReference type="Gene3D" id="2.60.120.330">
    <property type="entry name" value="B-lactam Antibiotic, Isopenicillin N Synthase, Chain"/>
    <property type="match status" value="1"/>
</dbReference>
<proteinExistence type="inferred from homology"/>
<dbReference type="InterPro" id="IPR044861">
    <property type="entry name" value="IPNS-like_FE2OG_OXY"/>
</dbReference>
<dbReference type="Proteomes" id="UP001634007">
    <property type="component" value="Unassembled WGS sequence"/>
</dbReference>
<dbReference type="AlphaFoldDB" id="A0ABD3L7S7"/>
<gene>
    <name evidence="5" type="ORF">ACJRO7_016363</name>
</gene>
<dbReference type="EMBL" id="JBJKBG010000003">
    <property type="protein sequence ID" value="KAL3747557.1"/>
    <property type="molecule type" value="Genomic_DNA"/>
</dbReference>
<name>A0ABD3L7S7_EUCGL</name>
<protein>
    <recommendedName>
        <fullName evidence="4">Fe2OG dioxygenase domain-containing protein</fullName>
    </recommendedName>
</protein>
<dbReference type="PROSITE" id="PS51471">
    <property type="entry name" value="FE2OG_OXY"/>
    <property type="match status" value="1"/>
</dbReference>
<dbReference type="PANTHER" id="PTHR47990">
    <property type="entry name" value="2-OXOGLUTARATE (2OG) AND FE(II)-DEPENDENT OXYGENASE SUPERFAMILY PROTEIN-RELATED"/>
    <property type="match status" value="1"/>
</dbReference>
<comment type="caution">
    <text evidence="5">The sequence shown here is derived from an EMBL/GenBank/DDBJ whole genome shotgun (WGS) entry which is preliminary data.</text>
</comment>
<organism evidence="5 6">
    <name type="scientific">Eucalyptus globulus</name>
    <name type="common">Tasmanian blue gum</name>
    <dbReference type="NCBI Taxonomy" id="34317"/>
    <lineage>
        <taxon>Eukaryota</taxon>
        <taxon>Viridiplantae</taxon>
        <taxon>Streptophyta</taxon>
        <taxon>Embryophyta</taxon>
        <taxon>Tracheophyta</taxon>
        <taxon>Spermatophyta</taxon>
        <taxon>Magnoliopsida</taxon>
        <taxon>eudicotyledons</taxon>
        <taxon>Gunneridae</taxon>
        <taxon>Pentapetalae</taxon>
        <taxon>rosids</taxon>
        <taxon>malvids</taxon>
        <taxon>Myrtales</taxon>
        <taxon>Myrtaceae</taxon>
        <taxon>Myrtoideae</taxon>
        <taxon>Eucalypteae</taxon>
        <taxon>Eucalyptus</taxon>
    </lineage>
</organism>
<evidence type="ECO:0000313" key="6">
    <source>
        <dbReference type="Proteomes" id="UP001634007"/>
    </source>
</evidence>
<sequence>MSSDNPTTHQLPKIEFSISDLNPGSPSWDLVRGDVVTALEEYGCFEAVCDQLVDGELHTSLFRAVKELFDLPEETKRGFTDPKRPYQGYVASLPFAPGYQAMGIGGALDSPAIQNFTGLMWPDGNAKFREIAQSYSSKAAELGKMVMRMILEGLQLPVEKYREDLIENTSHLLRMTKYEAPKKGGTREVSGISHNDTGFVTVLRQDGSVNGLEIKAKDGQWIRATPSASSFIVMLGDAIHGWSNGRLYSPVHRVVMSGTRARYSFILFSAMKGVIRCPGELVDEQHPLLFKPFEEIDLVRLIRVLETEEGWESESTLRARYLV</sequence>
<reference evidence="5 6" key="1">
    <citation type="submission" date="2024-11" db="EMBL/GenBank/DDBJ databases">
        <title>Chromosome-level genome assembly of Eucalyptus globulus Labill. provides insights into its genome evolution.</title>
        <authorList>
            <person name="Li X."/>
        </authorList>
    </citation>
    <scope>NUCLEOTIDE SEQUENCE [LARGE SCALE GENOMIC DNA]</scope>
    <source>
        <strain evidence="5">CL2024</strain>
        <tissue evidence="5">Fresh tender leaves</tissue>
    </source>
</reference>
<dbReference type="Pfam" id="PF03171">
    <property type="entry name" value="2OG-FeII_Oxy"/>
    <property type="match status" value="1"/>
</dbReference>
<dbReference type="Pfam" id="PF14226">
    <property type="entry name" value="DIOX_N"/>
    <property type="match status" value="1"/>
</dbReference>